<dbReference type="Pfam" id="PF00078">
    <property type="entry name" value="RVT_1"/>
    <property type="match status" value="1"/>
</dbReference>
<dbReference type="Proteomes" id="UP000321947">
    <property type="component" value="Unassembled WGS sequence"/>
</dbReference>
<feature type="domain" description="Reverse transcriptase" evidence="1">
    <location>
        <begin position="1"/>
        <end position="173"/>
    </location>
</feature>
<protein>
    <submittedName>
        <fullName evidence="3">LINE-1 retrotransposable element ORF2 protein</fullName>
    </submittedName>
</protein>
<organism evidence="3 5">
    <name type="scientific">Cucumis melo var. makuwa</name>
    <name type="common">Oriental melon</name>
    <dbReference type="NCBI Taxonomy" id="1194695"/>
    <lineage>
        <taxon>Eukaryota</taxon>
        <taxon>Viridiplantae</taxon>
        <taxon>Streptophyta</taxon>
        <taxon>Embryophyta</taxon>
        <taxon>Tracheophyta</taxon>
        <taxon>Spermatophyta</taxon>
        <taxon>Magnoliopsida</taxon>
        <taxon>eudicotyledons</taxon>
        <taxon>Gunneridae</taxon>
        <taxon>Pentapetalae</taxon>
        <taxon>rosids</taxon>
        <taxon>fabids</taxon>
        <taxon>Cucurbitales</taxon>
        <taxon>Cucurbitaceae</taxon>
        <taxon>Benincaseae</taxon>
        <taxon>Cucumis</taxon>
    </lineage>
</organism>
<comment type="caution">
    <text evidence="3">The sequence shown here is derived from an EMBL/GenBank/DDBJ whole genome shotgun (WGS) entry which is preliminary data.</text>
</comment>
<dbReference type="AlphaFoldDB" id="A0A5D3D847"/>
<dbReference type="InterPro" id="IPR043502">
    <property type="entry name" value="DNA/RNA_pol_sf"/>
</dbReference>
<dbReference type="EMBL" id="SSTD01006800">
    <property type="protein sequence ID" value="TYK19712.1"/>
    <property type="molecule type" value="Genomic_DNA"/>
</dbReference>
<dbReference type="SUPFAM" id="SSF56672">
    <property type="entry name" value="DNA/RNA polymerases"/>
    <property type="match status" value="1"/>
</dbReference>
<dbReference type="Proteomes" id="UP000321393">
    <property type="component" value="Unassembled WGS sequence"/>
</dbReference>
<dbReference type="PANTHER" id="PTHR33116">
    <property type="entry name" value="REVERSE TRANSCRIPTASE ZINC-BINDING DOMAIN-CONTAINING PROTEIN-RELATED-RELATED"/>
    <property type="match status" value="1"/>
</dbReference>
<gene>
    <name evidence="3" type="ORF">E5676_scaffold214G00080</name>
    <name evidence="2" type="ORF">E6C27_scaffold69G00250</name>
</gene>
<dbReference type="PANTHER" id="PTHR33116:SF78">
    <property type="entry name" value="OS12G0587133 PROTEIN"/>
    <property type="match status" value="1"/>
</dbReference>
<accession>A0A5D3D847</accession>
<dbReference type="EMBL" id="SSTE01019715">
    <property type="protein sequence ID" value="KAA0036166.1"/>
    <property type="molecule type" value="Genomic_DNA"/>
</dbReference>
<proteinExistence type="predicted"/>
<dbReference type="InterPro" id="IPR000477">
    <property type="entry name" value="RT_dom"/>
</dbReference>
<evidence type="ECO:0000313" key="2">
    <source>
        <dbReference type="EMBL" id="KAA0036166.1"/>
    </source>
</evidence>
<sequence>MAKAIANRLKSTLPLTITPNKLSFVQGRQITDAILMANETVDYWLTSKFKGGLRQGDPISPFIFVIAMDYLSRLLTQMQNNGVIKAIVFDKNCELYHLLYVDDILIFIEDDNRAIKSLQKDIFLFEAASGLTINRSRSSITPINIPINRSNEVANLCNIPTKPFPVDYLRVPLLGKPNSKGLWTNIVDKIQKKLNDWKYSQLSKGGKLTLIQASLSSLPTYQLSVFKAPIGVGKSNEKHWRDFLWKNIK</sequence>
<evidence type="ECO:0000259" key="1">
    <source>
        <dbReference type="PROSITE" id="PS50878"/>
    </source>
</evidence>
<dbReference type="OrthoDB" id="1932527at2759"/>
<evidence type="ECO:0000313" key="4">
    <source>
        <dbReference type="Proteomes" id="UP000321393"/>
    </source>
</evidence>
<dbReference type="STRING" id="1194695.A0A5D3D847"/>
<name>A0A5D3D847_CUCMM</name>
<dbReference type="PROSITE" id="PS50878">
    <property type="entry name" value="RT_POL"/>
    <property type="match status" value="1"/>
</dbReference>
<evidence type="ECO:0000313" key="5">
    <source>
        <dbReference type="Proteomes" id="UP000321947"/>
    </source>
</evidence>
<reference evidence="4 5" key="1">
    <citation type="submission" date="2019-08" db="EMBL/GenBank/DDBJ databases">
        <title>Draft genome sequences of two oriental melons (Cucumis melo L. var makuwa).</title>
        <authorList>
            <person name="Kwon S.-Y."/>
        </authorList>
    </citation>
    <scope>NUCLEOTIDE SEQUENCE [LARGE SCALE GENOMIC DNA]</scope>
    <source>
        <strain evidence="5">cv. Chang Bougi</strain>
        <strain evidence="4">cv. SW 3</strain>
        <tissue evidence="3">Leaf</tissue>
    </source>
</reference>
<evidence type="ECO:0000313" key="3">
    <source>
        <dbReference type="EMBL" id="TYK19712.1"/>
    </source>
</evidence>